<name>A0A9D1MG65_9FIRM</name>
<dbReference type="Pfam" id="PF00657">
    <property type="entry name" value="Lipase_GDSL"/>
    <property type="match status" value="1"/>
</dbReference>
<evidence type="ECO:0000313" key="2">
    <source>
        <dbReference type="Proteomes" id="UP000824081"/>
    </source>
</evidence>
<reference evidence="1" key="1">
    <citation type="submission" date="2020-10" db="EMBL/GenBank/DDBJ databases">
        <authorList>
            <person name="Gilroy R."/>
        </authorList>
    </citation>
    <scope>NUCLEOTIDE SEQUENCE</scope>
    <source>
        <strain evidence="1">11687</strain>
    </source>
</reference>
<dbReference type="SUPFAM" id="SSF52266">
    <property type="entry name" value="SGNH hydrolase"/>
    <property type="match status" value="1"/>
</dbReference>
<dbReference type="Proteomes" id="UP000824081">
    <property type="component" value="Unassembled WGS sequence"/>
</dbReference>
<dbReference type="PANTHER" id="PTHR30383">
    <property type="entry name" value="THIOESTERASE 1/PROTEASE 1/LYSOPHOSPHOLIPASE L1"/>
    <property type="match status" value="1"/>
</dbReference>
<accession>A0A9D1MG65</accession>
<dbReference type="EMBL" id="DVMZ01000136">
    <property type="protein sequence ID" value="HIU59472.1"/>
    <property type="molecule type" value="Genomic_DNA"/>
</dbReference>
<dbReference type="AlphaFoldDB" id="A0A9D1MG65"/>
<sequence>MNKKIVCFGDSVTQGCFEILKENGAYELIVDSSSCYGEKLIEKLKTRYANTRFELINSGVSGDGLIEGIARADRDVFAHNPDILIFCFMLNDISRRDVDWYGKHLEFLFDRFKKAGITTLVMSSNMVNKYVAPDTPEIHIKTAENLAECQNSGVLDAYAEKLKEKTEKYGFYYADAYAAWKKLDRYGIDTTMLLCNRLNHPARKMHGLFADILFDCMEKNCLIEE</sequence>
<organism evidence="1 2">
    <name type="scientific">Candidatus Scatosoma pullistercoris</name>
    <dbReference type="NCBI Taxonomy" id="2840934"/>
    <lineage>
        <taxon>Bacteria</taxon>
        <taxon>Bacillati</taxon>
        <taxon>Bacillota</taxon>
        <taxon>Clostridia</taxon>
        <taxon>Candidatus Scatosoma</taxon>
    </lineage>
</organism>
<dbReference type="InterPro" id="IPR051532">
    <property type="entry name" value="Ester_Hydrolysis_Enzymes"/>
</dbReference>
<reference evidence="1" key="2">
    <citation type="journal article" date="2021" name="PeerJ">
        <title>Extensive microbial diversity within the chicken gut microbiome revealed by metagenomics and culture.</title>
        <authorList>
            <person name="Gilroy R."/>
            <person name="Ravi A."/>
            <person name="Getino M."/>
            <person name="Pursley I."/>
            <person name="Horton D.L."/>
            <person name="Alikhan N.F."/>
            <person name="Baker D."/>
            <person name="Gharbi K."/>
            <person name="Hall N."/>
            <person name="Watson M."/>
            <person name="Adriaenssens E.M."/>
            <person name="Foster-Nyarko E."/>
            <person name="Jarju S."/>
            <person name="Secka A."/>
            <person name="Antonio M."/>
            <person name="Oren A."/>
            <person name="Chaudhuri R.R."/>
            <person name="La Ragione R."/>
            <person name="Hildebrand F."/>
            <person name="Pallen M.J."/>
        </authorList>
    </citation>
    <scope>NUCLEOTIDE SEQUENCE</scope>
    <source>
        <strain evidence="1">11687</strain>
    </source>
</reference>
<gene>
    <name evidence="1" type="ORF">IAC57_05145</name>
</gene>
<evidence type="ECO:0008006" key="3">
    <source>
        <dbReference type="Google" id="ProtNLM"/>
    </source>
</evidence>
<dbReference type="InterPro" id="IPR036514">
    <property type="entry name" value="SGNH_hydro_sf"/>
</dbReference>
<dbReference type="Gene3D" id="3.40.50.1110">
    <property type="entry name" value="SGNH hydrolase"/>
    <property type="match status" value="1"/>
</dbReference>
<protein>
    <recommendedName>
        <fullName evidence="3">SGNH hydrolase-type esterase domain-containing protein</fullName>
    </recommendedName>
</protein>
<comment type="caution">
    <text evidence="1">The sequence shown here is derived from an EMBL/GenBank/DDBJ whole genome shotgun (WGS) entry which is preliminary data.</text>
</comment>
<dbReference type="PANTHER" id="PTHR30383:SF5">
    <property type="entry name" value="SGNH HYDROLASE-TYPE ESTERASE DOMAIN-CONTAINING PROTEIN"/>
    <property type="match status" value="1"/>
</dbReference>
<dbReference type="GO" id="GO:0004622">
    <property type="term" value="F:phosphatidylcholine lysophospholipase activity"/>
    <property type="evidence" value="ECO:0007669"/>
    <property type="project" value="TreeGrafter"/>
</dbReference>
<evidence type="ECO:0000313" key="1">
    <source>
        <dbReference type="EMBL" id="HIU59472.1"/>
    </source>
</evidence>
<dbReference type="InterPro" id="IPR001087">
    <property type="entry name" value="GDSL"/>
</dbReference>
<proteinExistence type="predicted"/>